<dbReference type="EMBL" id="JANZXA010000008">
    <property type="protein sequence ID" value="MCT2400493.1"/>
    <property type="molecule type" value="Genomic_DNA"/>
</dbReference>
<feature type="transmembrane region" description="Helical" evidence="1">
    <location>
        <begin position="121"/>
        <end position="142"/>
    </location>
</feature>
<comment type="caution">
    <text evidence="3">The sequence shown here is derived from an EMBL/GenBank/DDBJ whole genome shotgun (WGS) entry which is preliminary data.</text>
</comment>
<reference evidence="3" key="1">
    <citation type="submission" date="2022-09" db="EMBL/GenBank/DDBJ databases">
        <title>Novosphingobium sp. Nov., a polycyclic aromatic hydrocarbon-degrading bacterium isolated form mangrove sediments in HongKong.</title>
        <authorList>
            <person name="Hu Z."/>
        </authorList>
    </citation>
    <scope>NUCLEOTIDE SEQUENCE</scope>
    <source>
        <strain evidence="3">HK4-1</strain>
    </source>
</reference>
<evidence type="ECO:0000313" key="4">
    <source>
        <dbReference type="Proteomes" id="UP001165583"/>
    </source>
</evidence>
<feature type="domain" description="PilZ" evidence="2">
    <location>
        <begin position="5"/>
        <end position="84"/>
    </location>
</feature>
<dbReference type="Pfam" id="PF07238">
    <property type="entry name" value="PilZ"/>
    <property type="match status" value="1"/>
</dbReference>
<organism evidence="3 4">
    <name type="scientific">Novosphingobium mangrovi</name>
    <name type="common">ex Huang et al. 2023</name>
    <dbReference type="NCBI Taxonomy" id="2976432"/>
    <lineage>
        <taxon>Bacteria</taxon>
        <taxon>Pseudomonadati</taxon>
        <taxon>Pseudomonadota</taxon>
        <taxon>Alphaproteobacteria</taxon>
        <taxon>Sphingomonadales</taxon>
        <taxon>Sphingomonadaceae</taxon>
        <taxon>Novosphingobium</taxon>
    </lineage>
</organism>
<dbReference type="InterPro" id="IPR009875">
    <property type="entry name" value="PilZ_domain"/>
</dbReference>
<protein>
    <submittedName>
        <fullName evidence="3">PilZ domain-containing protein</fullName>
    </submittedName>
</protein>
<accession>A0ABT2I6R8</accession>
<evidence type="ECO:0000313" key="3">
    <source>
        <dbReference type="EMBL" id="MCT2400493.1"/>
    </source>
</evidence>
<dbReference type="Proteomes" id="UP001165583">
    <property type="component" value="Unassembled WGS sequence"/>
</dbReference>
<keyword evidence="1" id="KW-1133">Transmembrane helix</keyword>
<sequence length="168" mass="17508">MSIEERRAEPRTAMVREAHVRWAGGESDITVVDASSVGMQATTSRPPARGEFVELVVGPHALVCQVRWSAGNRFGLAFREPVSVTALLDGEPGPVTLAELDARGGWLAALTRKASALGRGLQFTVLAAVLGATAAGAAAWSISSHSENGRGPVDVVRLTMAGSTPAQH</sequence>
<dbReference type="RefSeq" id="WP_260046540.1">
    <property type="nucleotide sequence ID" value="NZ_JANZXA010000008.1"/>
</dbReference>
<keyword evidence="1" id="KW-0812">Transmembrane</keyword>
<proteinExistence type="predicted"/>
<gene>
    <name evidence="3" type="ORF">NZK81_13105</name>
</gene>
<keyword evidence="1" id="KW-0472">Membrane</keyword>
<name>A0ABT2I6R8_9SPHN</name>
<keyword evidence="4" id="KW-1185">Reference proteome</keyword>
<evidence type="ECO:0000256" key="1">
    <source>
        <dbReference type="SAM" id="Phobius"/>
    </source>
</evidence>
<evidence type="ECO:0000259" key="2">
    <source>
        <dbReference type="Pfam" id="PF07238"/>
    </source>
</evidence>
<dbReference type="SUPFAM" id="SSF141371">
    <property type="entry name" value="PilZ domain-like"/>
    <property type="match status" value="1"/>
</dbReference>